<dbReference type="InterPro" id="IPR036291">
    <property type="entry name" value="NAD(P)-bd_dom_sf"/>
</dbReference>
<dbReference type="Proteomes" id="UP001183682">
    <property type="component" value="Unassembled WGS sequence"/>
</dbReference>
<reference evidence="6 7" key="1">
    <citation type="submission" date="2018-06" db="EMBL/GenBank/DDBJ databases">
        <authorList>
            <consortium name="Pathogen Informatics"/>
            <person name="Doyle S."/>
        </authorList>
    </citation>
    <scope>NUCLEOTIDE SEQUENCE [LARGE SCALE GENOMIC DNA]</scope>
    <source>
        <strain evidence="6 7">NCTC12360</strain>
    </source>
</reference>
<dbReference type="EMBL" id="UFYW01000001">
    <property type="protein sequence ID" value="STD82591.1"/>
    <property type="molecule type" value="Genomic_DNA"/>
</dbReference>
<dbReference type="AlphaFoldDB" id="A0A376GVI9"/>
<proteinExistence type="inferred from homology"/>
<evidence type="ECO:0000256" key="2">
    <source>
        <dbReference type="ARBA" id="ARBA00023002"/>
    </source>
</evidence>
<dbReference type="RefSeq" id="WP_060814167.1">
    <property type="nucleotide sequence ID" value="NZ_JARPZN010000002.1"/>
</dbReference>
<keyword evidence="2 6" id="KW-0560">Oxidoreductase</keyword>
<dbReference type="GO" id="GO:0000166">
    <property type="term" value="F:nucleotide binding"/>
    <property type="evidence" value="ECO:0007669"/>
    <property type="project" value="InterPro"/>
</dbReference>
<dbReference type="Pfam" id="PF01408">
    <property type="entry name" value="GFO_IDH_MocA"/>
    <property type="match status" value="1"/>
</dbReference>
<dbReference type="GO" id="GO:0033712">
    <property type="term" value="F:1,5-anhydro-D-fructose reductase (1,5-anhydro-D-mannitol-forming) activity"/>
    <property type="evidence" value="ECO:0007669"/>
    <property type="project" value="UniProtKB-EC"/>
</dbReference>
<evidence type="ECO:0000259" key="3">
    <source>
        <dbReference type="Pfam" id="PF01408"/>
    </source>
</evidence>
<evidence type="ECO:0000313" key="5">
    <source>
        <dbReference type="EMBL" id="MDT2689281.1"/>
    </source>
</evidence>
<feature type="domain" description="Gfo/Idh/MocA-like oxidoreductase N-terminal" evidence="3">
    <location>
        <begin position="5"/>
        <end position="118"/>
    </location>
</feature>
<protein>
    <submittedName>
        <fullName evidence="5">Gfo/Idh/MocA family oxidoreductase</fullName>
    </submittedName>
    <submittedName>
        <fullName evidence="6">Oxidoreductase NAD-binding Rossmann fold protein</fullName>
        <ecNumber evidence="6">1.1.1.292</ecNumber>
    </submittedName>
</protein>
<dbReference type="Gene3D" id="3.30.360.10">
    <property type="entry name" value="Dihydrodipicolinate Reductase, domain 2"/>
    <property type="match status" value="1"/>
</dbReference>
<dbReference type="OrthoDB" id="9815825at2"/>
<evidence type="ECO:0000313" key="7">
    <source>
        <dbReference type="Proteomes" id="UP000254807"/>
    </source>
</evidence>
<organism evidence="6 7">
    <name type="scientific">Enterococcus gallinarum</name>
    <dbReference type="NCBI Taxonomy" id="1353"/>
    <lineage>
        <taxon>Bacteria</taxon>
        <taxon>Bacillati</taxon>
        <taxon>Bacillota</taxon>
        <taxon>Bacilli</taxon>
        <taxon>Lactobacillales</taxon>
        <taxon>Enterococcaceae</taxon>
        <taxon>Enterococcus</taxon>
    </lineage>
</organism>
<dbReference type="PANTHER" id="PTHR22604">
    <property type="entry name" value="OXIDOREDUCTASES"/>
    <property type="match status" value="1"/>
</dbReference>
<dbReference type="SUPFAM" id="SSF55347">
    <property type="entry name" value="Glyceraldehyde-3-phosphate dehydrogenase-like, C-terminal domain"/>
    <property type="match status" value="1"/>
</dbReference>
<dbReference type="PANTHER" id="PTHR22604:SF105">
    <property type="entry name" value="TRANS-1,2-DIHYDROBENZENE-1,2-DIOL DEHYDROGENASE"/>
    <property type="match status" value="1"/>
</dbReference>
<evidence type="ECO:0000256" key="1">
    <source>
        <dbReference type="ARBA" id="ARBA00010928"/>
    </source>
</evidence>
<dbReference type="Proteomes" id="UP000254807">
    <property type="component" value="Unassembled WGS sequence"/>
</dbReference>
<dbReference type="InterPro" id="IPR055170">
    <property type="entry name" value="GFO_IDH_MocA-like_dom"/>
</dbReference>
<dbReference type="EMBL" id="JARPZN010000002">
    <property type="protein sequence ID" value="MDT2689281.1"/>
    <property type="molecule type" value="Genomic_DNA"/>
</dbReference>
<evidence type="ECO:0000313" key="6">
    <source>
        <dbReference type="EMBL" id="STD82591.1"/>
    </source>
</evidence>
<feature type="domain" description="GFO/IDH/MocA-like oxidoreductase" evidence="4">
    <location>
        <begin position="130"/>
        <end position="245"/>
    </location>
</feature>
<evidence type="ECO:0000259" key="4">
    <source>
        <dbReference type="Pfam" id="PF22725"/>
    </source>
</evidence>
<sequence>MKKYRWGIIGLGDIATQFAAGFASDASELYGVCARRYSKVQAFAERFSIPQAYESAEAMLADPSIDIVYIAVPNDIHHHYIMAALAAGKHVLCEKAITTSGDELAEELALAKEKGLVLEEAMTIYNMPLYHRLKEIVASGKLGKLKMIQSPFGSYKDPDPQNRFFNPDLGGGALLDIGTYAVSFARFFMSESPKVEFSSMKPFETGVDEQSVTILRNPADEMASVTLTFQAKMPKTGIVAFEEGYITVEEYPRADKATIHYRDGSNEFIETGDTTQALNYEIANMIKTIEGTSKGSIHLTSDVIAVLDQMQQFWKQTK</sequence>
<accession>A0A376GVI9</accession>
<dbReference type="InterPro" id="IPR050984">
    <property type="entry name" value="Gfo/Idh/MocA_domain"/>
</dbReference>
<gene>
    <name evidence="6" type="primary">afr</name>
    <name evidence="6" type="ORF">NCTC12360_01022</name>
    <name evidence="5" type="ORF">P7E30_03535</name>
</gene>
<keyword evidence="7" id="KW-1185">Reference proteome</keyword>
<dbReference type="InterPro" id="IPR000683">
    <property type="entry name" value="Gfo/Idh/MocA-like_OxRdtase_N"/>
</dbReference>
<dbReference type="Gene3D" id="3.40.50.720">
    <property type="entry name" value="NAD(P)-binding Rossmann-like Domain"/>
    <property type="match status" value="1"/>
</dbReference>
<reference evidence="5" key="2">
    <citation type="submission" date="2023-03" db="EMBL/GenBank/DDBJ databases">
        <authorList>
            <person name="Shen W."/>
            <person name="Cai J."/>
        </authorList>
    </citation>
    <scope>NUCLEOTIDE SEQUENCE</scope>
    <source>
        <strain evidence="5">K69-2</strain>
    </source>
</reference>
<name>A0A376GVI9_ENTGA</name>
<dbReference type="Pfam" id="PF22725">
    <property type="entry name" value="GFO_IDH_MocA_C3"/>
    <property type="match status" value="1"/>
</dbReference>
<dbReference type="SUPFAM" id="SSF51735">
    <property type="entry name" value="NAD(P)-binding Rossmann-fold domains"/>
    <property type="match status" value="1"/>
</dbReference>
<comment type="similarity">
    <text evidence="1">Belongs to the Gfo/Idh/MocA family.</text>
</comment>
<dbReference type="EC" id="1.1.1.292" evidence="6"/>